<feature type="transmembrane region" description="Helical" evidence="6">
    <location>
        <begin position="197"/>
        <end position="217"/>
    </location>
</feature>
<dbReference type="SUPFAM" id="SSF55073">
    <property type="entry name" value="Nucleotide cyclase"/>
    <property type="match status" value="1"/>
</dbReference>
<dbReference type="InterPro" id="IPR029787">
    <property type="entry name" value="Nucleotide_cyclase"/>
</dbReference>
<dbReference type="InterPro" id="IPR007895">
    <property type="entry name" value="MASE1"/>
</dbReference>
<feature type="domain" description="GGDEF" evidence="9">
    <location>
        <begin position="579"/>
        <end position="712"/>
    </location>
</feature>
<feature type="domain" description="PAS" evidence="7">
    <location>
        <begin position="421"/>
        <end position="468"/>
    </location>
</feature>
<evidence type="ECO:0000313" key="10">
    <source>
        <dbReference type="EMBL" id="MCQ8102484.1"/>
    </source>
</evidence>
<dbReference type="Pfam" id="PF00990">
    <property type="entry name" value="GGDEF"/>
    <property type="match status" value="1"/>
</dbReference>
<evidence type="ECO:0000256" key="5">
    <source>
        <dbReference type="ARBA" id="ARBA00023136"/>
    </source>
</evidence>
<accession>A0ABT1TCH9</accession>
<keyword evidence="3 6" id="KW-0812">Transmembrane</keyword>
<dbReference type="InterPro" id="IPR001610">
    <property type="entry name" value="PAC"/>
</dbReference>
<keyword evidence="11" id="KW-1185">Reference proteome</keyword>
<dbReference type="SMART" id="SM00086">
    <property type="entry name" value="PAC"/>
    <property type="match status" value="2"/>
</dbReference>
<feature type="domain" description="PAS" evidence="7">
    <location>
        <begin position="306"/>
        <end position="376"/>
    </location>
</feature>
<dbReference type="PROSITE" id="PS50112">
    <property type="entry name" value="PAS"/>
    <property type="match status" value="2"/>
</dbReference>
<name>A0ABT1TCH9_9GAMM</name>
<dbReference type="InterPro" id="IPR043128">
    <property type="entry name" value="Rev_trsase/Diguanyl_cyclase"/>
</dbReference>
<dbReference type="Pfam" id="PF13426">
    <property type="entry name" value="PAS_9"/>
    <property type="match status" value="1"/>
</dbReference>
<evidence type="ECO:0000256" key="3">
    <source>
        <dbReference type="ARBA" id="ARBA00022692"/>
    </source>
</evidence>
<comment type="subcellular location">
    <subcellularLocation>
        <location evidence="1">Cell membrane</location>
        <topology evidence="1">Multi-pass membrane protein</topology>
    </subcellularLocation>
</comment>
<reference evidence="10 11" key="1">
    <citation type="submission" date="2022-07" db="EMBL/GenBank/DDBJ databases">
        <title>Methylomonas rivi sp. nov., Methylomonas rosea sp. nov., Methylomonas aureus sp. nov. and Methylomonas subterranea sp. nov., four novel methanotrophs isolated from a freshwater creek and the deep terrestrial subsurface.</title>
        <authorList>
            <person name="Abin C."/>
            <person name="Sankaranarayanan K."/>
            <person name="Garner C."/>
            <person name="Sindelar R."/>
            <person name="Kotary K."/>
            <person name="Garner R."/>
            <person name="Barclay S."/>
            <person name="Lawson P."/>
            <person name="Krumholz L."/>
        </authorList>
    </citation>
    <scope>NUCLEOTIDE SEQUENCE [LARGE SCALE GENOMIC DNA]</scope>
    <source>
        <strain evidence="10 11">SURF-2</strain>
    </source>
</reference>
<dbReference type="InterPro" id="IPR001633">
    <property type="entry name" value="EAL_dom"/>
</dbReference>
<comment type="caution">
    <text evidence="10">The sequence shown here is derived from an EMBL/GenBank/DDBJ whole genome shotgun (WGS) entry which is preliminary data.</text>
</comment>
<protein>
    <submittedName>
        <fullName evidence="10">EAL domain-containing protein</fullName>
    </submittedName>
</protein>
<dbReference type="InterPro" id="IPR000014">
    <property type="entry name" value="PAS"/>
</dbReference>
<organism evidence="10 11">
    <name type="scientific">Methylomonas subterranea</name>
    <dbReference type="NCBI Taxonomy" id="2952225"/>
    <lineage>
        <taxon>Bacteria</taxon>
        <taxon>Pseudomonadati</taxon>
        <taxon>Pseudomonadota</taxon>
        <taxon>Gammaproteobacteria</taxon>
        <taxon>Methylococcales</taxon>
        <taxon>Methylococcaceae</taxon>
        <taxon>Methylomonas</taxon>
    </lineage>
</organism>
<dbReference type="Pfam" id="PF05231">
    <property type="entry name" value="MASE1"/>
    <property type="match status" value="1"/>
</dbReference>
<evidence type="ECO:0000259" key="8">
    <source>
        <dbReference type="PROSITE" id="PS50883"/>
    </source>
</evidence>
<dbReference type="InterPro" id="IPR035965">
    <property type="entry name" value="PAS-like_dom_sf"/>
</dbReference>
<feature type="transmembrane region" description="Helical" evidence="6">
    <location>
        <begin position="156"/>
        <end position="177"/>
    </location>
</feature>
<sequence>MIFLTRIPSIRINDWSSFAALTLAYAVCAQALTMLSNADQDNTLFWMPNGIALALLLLKQSRVWFGIIAGSLISGLIQHLPWSATAVMACANTLEVYASVRLLNLYGNFDSHLQRTGDFIVLLAVAVISAWVSALLGSFVAWHLRLLDSAALADNVFHWWRANILGMVIGTPCLLVWRRWPRGWFSLAGRGLEAHSYILLSLIVPATLFMDFLSEFFGGVSPEYWMFPLLLWGAFRFGHHGVLLLLLTVCIVGYIGMKSGAGYFAKYRYSDGQNLWLYLLILAIVGNLMALMLNARRQTEEALRLKTQELDAYFNNALDLFSIADTRGYFRKLNGRWEELLGYGLGELTDKPFLELVHPDDIESTKAAMTRLAGAATVNNFVNRYRHSDGSWRWIEWNSCAQGDLIYSAARDITEQKAAEDELRLAALVYQNSSESMMITDENNCIISVNRAFTACTGYTPEEVLGKNPRILNSGRQPAAFYKTMWHALNTSGRWQGEIHNKRKNAEIYAEWVVINTVFNADGKVHRRVALFSDISEKKKSDELIWFHANYDPLTQLPNRRLFIDRLQQDLIKARRDQQSLGLLFIDLDHFKEVNDGLGHSTGDELLKQVAGRLTACVRKSDTVARLGGDEFTIIISELNDNAYLEKISQNILLALSQPFTLGTSQAYVSASIGITLSPADAEHYEDLIRFADQAMYAAKNKGRNMYCFFTPAMQQKVETHMHIAQDLHQALEDEQFIVYYQPIVDLARRDKVVKAEALIRWLHPSRGMIMPLDFISVAEETGIINDIGDWIFKQAAQQTRRWQQDYLTDFQIGVNKSPVQFHSQDGLHRHWTDYLRGLHMPADSVVIEITEGLLLDDSHNTAKKLLHFKECGIQVAIDDFGTGYSALSYLKKFHIEFLKIDQSFTRNLAPGSSDLALCEAIIVMAHKLGIKVIAEGIETRQQRDFLAQAGCDYGQGYLFAKPMPAGDFEQLLKAQQYTADTDE</sequence>
<proteinExistence type="predicted"/>
<dbReference type="SUPFAM" id="SSF55785">
    <property type="entry name" value="PYP-like sensor domain (PAS domain)"/>
    <property type="match status" value="2"/>
</dbReference>
<dbReference type="EMBL" id="JANIBJ010000001">
    <property type="protein sequence ID" value="MCQ8102484.1"/>
    <property type="molecule type" value="Genomic_DNA"/>
</dbReference>
<keyword evidence="4 6" id="KW-1133">Transmembrane helix</keyword>
<keyword evidence="2" id="KW-1003">Cell membrane</keyword>
<evidence type="ECO:0000256" key="1">
    <source>
        <dbReference type="ARBA" id="ARBA00004651"/>
    </source>
</evidence>
<dbReference type="CDD" id="cd00130">
    <property type="entry name" value="PAS"/>
    <property type="match status" value="2"/>
</dbReference>
<dbReference type="Gene3D" id="3.30.450.20">
    <property type="entry name" value="PAS domain"/>
    <property type="match status" value="2"/>
</dbReference>
<evidence type="ECO:0000259" key="7">
    <source>
        <dbReference type="PROSITE" id="PS50112"/>
    </source>
</evidence>
<evidence type="ECO:0000256" key="2">
    <source>
        <dbReference type="ARBA" id="ARBA00022475"/>
    </source>
</evidence>
<dbReference type="SMART" id="SM00267">
    <property type="entry name" value="GGDEF"/>
    <property type="match status" value="1"/>
</dbReference>
<dbReference type="PROSITE" id="PS50887">
    <property type="entry name" value="GGDEF"/>
    <property type="match status" value="1"/>
</dbReference>
<dbReference type="InterPro" id="IPR035919">
    <property type="entry name" value="EAL_sf"/>
</dbReference>
<feature type="transmembrane region" description="Helical" evidence="6">
    <location>
        <begin position="119"/>
        <end position="144"/>
    </location>
</feature>
<dbReference type="InterPro" id="IPR000160">
    <property type="entry name" value="GGDEF_dom"/>
</dbReference>
<evidence type="ECO:0000313" key="11">
    <source>
        <dbReference type="Proteomes" id="UP001524499"/>
    </source>
</evidence>
<evidence type="ECO:0000256" key="6">
    <source>
        <dbReference type="SAM" id="Phobius"/>
    </source>
</evidence>
<gene>
    <name evidence="10" type="ORF">NP590_00085</name>
</gene>
<feature type="transmembrane region" description="Helical" evidence="6">
    <location>
        <begin position="12"/>
        <end position="36"/>
    </location>
</feature>
<dbReference type="InterPro" id="IPR013655">
    <property type="entry name" value="PAS_fold_3"/>
</dbReference>
<dbReference type="Gene3D" id="3.20.20.450">
    <property type="entry name" value="EAL domain"/>
    <property type="match status" value="1"/>
</dbReference>
<dbReference type="InterPro" id="IPR052155">
    <property type="entry name" value="Biofilm_reg_signaling"/>
</dbReference>
<feature type="domain" description="EAL" evidence="8">
    <location>
        <begin position="721"/>
        <end position="977"/>
    </location>
</feature>
<keyword evidence="5 6" id="KW-0472">Membrane</keyword>
<evidence type="ECO:0000259" key="9">
    <source>
        <dbReference type="PROSITE" id="PS50887"/>
    </source>
</evidence>
<dbReference type="Gene3D" id="3.30.70.270">
    <property type="match status" value="1"/>
</dbReference>
<dbReference type="Proteomes" id="UP001524499">
    <property type="component" value="Unassembled WGS sequence"/>
</dbReference>
<dbReference type="SUPFAM" id="SSF141868">
    <property type="entry name" value="EAL domain-like"/>
    <property type="match status" value="1"/>
</dbReference>
<dbReference type="RefSeq" id="WP_256600084.1">
    <property type="nucleotide sequence ID" value="NZ_JANIBJ010000001.1"/>
</dbReference>
<feature type="transmembrane region" description="Helical" evidence="6">
    <location>
        <begin position="42"/>
        <end position="58"/>
    </location>
</feature>
<dbReference type="PANTHER" id="PTHR44757">
    <property type="entry name" value="DIGUANYLATE CYCLASE DGCP"/>
    <property type="match status" value="1"/>
</dbReference>
<dbReference type="SMART" id="SM00052">
    <property type="entry name" value="EAL"/>
    <property type="match status" value="1"/>
</dbReference>
<feature type="transmembrane region" description="Helical" evidence="6">
    <location>
        <begin position="275"/>
        <end position="295"/>
    </location>
</feature>
<feature type="transmembrane region" description="Helical" evidence="6">
    <location>
        <begin position="237"/>
        <end position="255"/>
    </location>
</feature>
<dbReference type="Pfam" id="PF08447">
    <property type="entry name" value="PAS_3"/>
    <property type="match status" value="1"/>
</dbReference>
<feature type="transmembrane region" description="Helical" evidence="6">
    <location>
        <begin position="86"/>
        <end position="107"/>
    </location>
</feature>
<dbReference type="NCBIfam" id="TIGR00229">
    <property type="entry name" value="sensory_box"/>
    <property type="match status" value="2"/>
</dbReference>
<feature type="transmembrane region" description="Helical" evidence="6">
    <location>
        <begin position="63"/>
        <end position="80"/>
    </location>
</feature>
<dbReference type="NCBIfam" id="TIGR00254">
    <property type="entry name" value="GGDEF"/>
    <property type="match status" value="1"/>
</dbReference>
<evidence type="ECO:0000256" key="4">
    <source>
        <dbReference type="ARBA" id="ARBA00022989"/>
    </source>
</evidence>
<dbReference type="Pfam" id="PF00563">
    <property type="entry name" value="EAL"/>
    <property type="match status" value="1"/>
</dbReference>
<dbReference type="PANTHER" id="PTHR44757:SF2">
    <property type="entry name" value="BIOFILM ARCHITECTURE MAINTENANCE PROTEIN MBAA"/>
    <property type="match status" value="1"/>
</dbReference>
<dbReference type="CDD" id="cd01948">
    <property type="entry name" value="EAL"/>
    <property type="match status" value="1"/>
</dbReference>
<dbReference type="CDD" id="cd01949">
    <property type="entry name" value="GGDEF"/>
    <property type="match status" value="1"/>
</dbReference>
<dbReference type="SMART" id="SM00091">
    <property type="entry name" value="PAS"/>
    <property type="match status" value="2"/>
</dbReference>
<dbReference type="PROSITE" id="PS50883">
    <property type="entry name" value="EAL"/>
    <property type="match status" value="1"/>
</dbReference>